<dbReference type="CDD" id="cd00771">
    <property type="entry name" value="ThrRS_core"/>
    <property type="match status" value="1"/>
</dbReference>
<evidence type="ECO:0000256" key="2">
    <source>
        <dbReference type="ARBA" id="ARBA00022490"/>
    </source>
</evidence>
<comment type="caution">
    <text evidence="16">The sequence shown here is derived from an EMBL/GenBank/DDBJ whole genome shotgun (WGS) entry which is preliminary data.</text>
</comment>
<keyword evidence="7 13" id="KW-0862">Zinc</keyword>
<dbReference type="PANTHER" id="PTHR11451:SF44">
    <property type="entry name" value="THREONINE--TRNA LIGASE, CHLOROPLASTIC_MITOCHONDRIAL 2"/>
    <property type="match status" value="1"/>
</dbReference>
<keyword evidence="11 13" id="KW-0030">Aminoacyl-tRNA synthetase</keyword>
<comment type="subcellular location">
    <subcellularLocation>
        <location evidence="13">Cytoplasm</location>
    </subcellularLocation>
</comment>
<dbReference type="InterPro" id="IPR012947">
    <property type="entry name" value="tRNA_SAD"/>
</dbReference>
<dbReference type="InterPro" id="IPR002314">
    <property type="entry name" value="aa-tRNA-synt_IIb"/>
</dbReference>
<evidence type="ECO:0000256" key="5">
    <source>
        <dbReference type="ARBA" id="ARBA00022723"/>
    </source>
</evidence>
<evidence type="ECO:0000256" key="8">
    <source>
        <dbReference type="ARBA" id="ARBA00022840"/>
    </source>
</evidence>
<dbReference type="Gene3D" id="3.30.54.20">
    <property type="match status" value="1"/>
</dbReference>
<evidence type="ECO:0000256" key="7">
    <source>
        <dbReference type="ARBA" id="ARBA00022833"/>
    </source>
</evidence>
<evidence type="ECO:0000256" key="4">
    <source>
        <dbReference type="ARBA" id="ARBA00022598"/>
    </source>
</evidence>
<evidence type="ECO:0000256" key="9">
    <source>
        <dbReference type="ARBA" id="ARBA00022884"/>
    </source>
</evidence>
<dbReference type="InterPro" id="IPR045864">
    <property type="entry name" value="aa-tRNA-synth_II/BPL/LPL"/>
</dbReference>
<comment type="similarity">
    <text evidence="1 13">Belongs to the class-II aminoacyl-tRNA synthetase family.</text>
</comment>
<feature type="region of interest" description="Catalytic" evidence="13">
    <location>
        <begin position="243"/>
        <end position="534"/>
    </location>
</feature>
<feature type="domain" description="TGS" evidence="15">
    <location>
        <begin position="1"/>
        <end position="61"/>
    </location>
</feature>
<dbReference type="AlphaFoldDB" id="A0A934MVY8"/>
<dbReference type="Pfam" id="PF07973">
    <property type="entry name" value="tRNA_SAD"/>
    <property type="match status" value="1"/>
</dbReference>
<dbReference type="NCBIfam" id="TIGR00418">
    <property type="entry name" value="thrS"/>
    <property type="match status" value="1"/>
</dbReference>
<comment type="cofactor">
    <cofactor evidence="13">
        <name>Zn(2+)</name>
        <dbReference type="ChEBI" id="CHEBI:29105"/>
    </cofactor>
    <text evidence="13">Binds 1 zinc ion per subunit.</text>
</comment>
<dbReference type="Pfam" id="PF00587">
    <property type="entry name" value="tRNA-synt_2b"/>
    <property type="match status" value="1"/>
</dbReference>
<dbReference type="Proteomes" id="UP000628710">
    <property type="component" value="Unassembled WGS sequence"/>
</dbReference>
<keyword evidence="6 13" id="KW-0547">Nucleotide-binding</keyword>
<dbReference type="SUPFAM" id="SSF52954">
    <property type="entry name" value="Class II aaRS ABD-related"/>
    <property type="match status" value="1"/>
</dbReference>
<dbReference type="FunFam" id="3.30.54.20:FF:000002">
    <property type="entry name" value="Threonine--tRNA ligase"/>
    <property type="match status" value="1"/>
</dbReference>
<dbReference type="GO" id="GO:0046872">
    <property type="term" value="F:metal ion binding"/>
    <property type="evidence" value="ECO:0007669"/>
    <property type="project" value="UniProtKB-KW"/>
</dbReference>
<feature type="domain" description="Aminoacyl-transfer RNA synthetases class-II family profile" evidence="14">
    <location>
        <begin position="243"/>
        <end position="534"/>
    </location>
</feature>
<keyword evidence="5 13" id="KW-0479">Metal-binding</keyword>
<dbReference type="InterPro" id="IPR036621">
    <property type="entry name" value="Anticodon-bd_dom_sf"/>
</dbReference>
<dbReference type="InterPro" id="IPR004154">
    <property type="entry name" value="Anticodon-bd"/>
</dbReference>
<proteinExistence type="inferred from homology"/>
<organism evidence="16 17">
    <name type="scientific">Marinomonas transparens</name>
    <dbReference type="NCBI Taxonomy" id="2795388"/>
    <lineage>
        <taxon>Bacteria</taxon>
        <taxon>Pseudomonadati</taxon>
        <taxon>Pseudomonadota</taxon>
        <taxon>Gammaproteobacteria</taxon>
        <taxon>Oceanospirillales</taxon>
        <taxon>Oceanospirillaceae</taxon>
        <taxon>Marinomonas</taxon>
    </lineage>
</organism>
<evidence type="ECO:0000256" key="11">
    <source>
        <dbReference type="ARBA" id="ARBA00023146"/>
    </source>
</evidence>
<dbReference type="FunFam" id="3.30.980.10:FF:000005">
    <property type="entry name" value="Threonyl-tRNA synthetase, mitochondrial"/>
    <property type="match status" value="1"/>
</dbReference>
<dbReference type="CDD" id="cd01667">
    <property type="entry name" value="TGS_ThrRS"/>
    <property type="match status" value="1"/>
</dbReference>
<evidence type="ECO:0000256" key="1">
    <source>
        <dbReference type="ARBA" id="ARBA00008226"/>
    </source>
</evidence>
<comment type="subunit">
    <text evidence="13">Homodimer.</text>
</comment>
<dbReference type="Pfam" id="PF03129">
    <property type="entry name" value="HGTP_anticodon"/>
    <property type="match status" value="1"/>
</dbReference>
<dbReference type="Pfam" id="PF02824">
    <property type="entry name" value="TGS"/>
    <property type="match status" value="1"/>
</dbReference>
<dbReference type="CDD" id="cd00860">
    <property type="entry name" value="ThrRS_anticodon"/>
    <property type="match status" value="1"/>
</dbReference>
<dbReference type="PANTHER" id="PTHR11451">
    <property type="entry name" value="THREONINE-TRNA LIGASE"/>
    <property type="match status" value="1"/>
</dbReference>
<dbReference type="PRINTS" id="PR01047">
    <property type="entry name" value="TRNASYNTHTHR"/>
</dbReference>
<keyword evidence="17" id="KW-1185">Reference proteome</keyword>
<dbReference type="InterPro" id="IPR033728">
    <property type="entry name" value="ThrRS_core"/>
</dbReference>
<protein>
    <recommendedName>
        <fullName evidence="13">Threonine--tRNA ligase</fullName>
        <ecNumber evidence="13">6.1.1.3</ecNumber>
    </recommendedName>
    <alternativeName>
        <fullName evidence="13">Threonyl-tRNA synthetase</fullName>
        <shortName evidence="13">ThrRS</shortName>
    </alternativeName>
</protein>
<dbReference type="InterPro" id="IPR002320">
    <property type="entry name" value="Thr-tRNA-ligase_IIa"/>
</dbReference>
<reference evidence="16" key="1">
    <citation type="submission" date="2020-12" db="EMBL/GenBank/DDBJ databases">
        <title>Marinomonas arctica sp. nov., a psychrotolerant bacterium isolated from the Arctic.</title>
        <authorList>
            <person name="Zhang Y."/>
        </authorList>
    </citation>
    <scope>NUCLEOTIDE SEQUENCE</scope>
    <source>
        <strain evidence="16">C1424</strain>
    </source>
</reference>
<evidence type="ECO:0000259" key="14">
    <source>
        <dbReference type="PROSITE" id="PS50862"/>
    </source>
</evidence>
<feature type="binding site" evidence="13">
    <location>
        <position position="334"/>
    </location>
    <ligand>
        <name>Zn(2+)</name>
        <dbReference type="ChEBI" id="CHEBI:29105"/>
        <note>catalytic</note>
    </ligand>
</feature>
<dbReference type="InterPro" id="IPR004095">
    <property type="entry name" value="TGS"/>
</dbReference>
<evidence type="ECO:0000256" key="6">
    <source>
        <dbReference type="ARBA" id="ARBA00022741"/>
    </source>
</evidence>
<dbReference type="GO" id="GO:0004829">
    <property type="term" value="F:threonine-tRNA ligase activity"/>
    <property type="evidence" value="ECO:0007669"/>
    <property type="project" value="UniProtKB-UniRule"/>
</dbReference>
<dbReference type="RefSeq" id="WP_199467720.1">
    <property type="nucleotide sequence ID" value="NZ_JAEMNX010000006.1"/>
</dbReference>
<dbReference type="FunFam" id="3.30.930.10:FF:000002">
    <property type="entry name" value="Threonine--tRNA ligase"/>
    <property type="match status" value="1"/>
</dbReference>
<dbReference type="PROSITE" id="PS50862">
    <property type="entry name" value="AA_TRNA_LIGASE_II"/>
    <property type="match status" value="1"/>
</dbReference>
<dbReference type="SMART" id="SM00863">
    <property type="entry name" value="tRNA_SAD"/>
    <property type="match status" value="1"/>
</dbReference>
<evidence type="ECO:0000256" key="3">
    <source>
        <dbReference type="ARBA" id="ARBA00022555"/>
    </source>
</evidence>
<keyword evidence="8 13" id="KW-0067">ATP-binding</keyword>
<dbReference type="Gene3D" id="3.30.930.10">
    <property type="entry name" value="Bira Bifunctional Protein, Domain 2"/>
    <property type="match status" value="1"/>
</dbReference>
<dbReference type="Gene3D" id="3.10.20.30">
    <property type="match status" value="1"/>
</dbReference>
<comment type="catalytic activity">
    <reaction evidence="12 13">
        <text>tRNA(Thr) + L-threonine + ATP = L-threonyl-tRNA(Thr) + AMP + diphosphate + H(+)</text>
        <dbReference type="Rhea" id="RHEA:24624"/>
        <dbReference type="Rhea" id="RHEA-COMP:9670"/>
        <dbReference type="Rhea" id="RHEA-COMP:9704"/>
        <dbReference type="ChEBI" id="CHEBI:15378"/>
        <dbReference type="ChEBI" id="CHEBI:30616"/>
        <dbReference type="ChEBI" id="CHEBI:33019"/>
        <dbReference type="ChEBI" id="CHEBI:57926"/>
        <dbReference type="ChEBI" id="CHEBI:78442"/>
        <dbReference type="ChEBI" id="CHEBI:78534"/>
        <dbReference type="ChEBI" id="CHEBI:456215"/>
        <dbReference type="EC" id="6.1.1.3"/>
    </reaction>
</comment>
<dbReference type="Gene3D" id="3.40.50.800">
    <property type="entry name" value="Anticodon-binding domain"/>
    <property type="match status" value="1"/>
</dbReference>
<evidence type="ECO:0000313" key="16">
    <source>
        <dbReference type="EMBL" id="MBJ7537579.1"/>
    </source>
</evidence>
<gene>
    <name evidence="13 16" type="primary">thrS</name>
    <name evidence="16" type="ORF">I8J31_07760</name>
</gene>
<evidence type="ECO:0000256" key="13">
    <source>
        <dbReference type="HAMAP-Rule" id="MF_00184"/>
    </source>
</evidence>
<sequence>MPVITLPDGSQRSFSNPVTVMQVAEDIGPGLAKATVAGYINGNLVDACELISDDAELSIVTGKSPEGVEIIRHSFAHLIGHAIKQLYPTAEMAIGPVINEGFYYDVAYERPFTPEDLAAIEKRMTELVKTDYDVVKKMTPIADARQQFVDRGETYKVALIDDMDESVTEVGLYHHEEYMDMCRGPHVPNTRVLRHFKLTKLAGAYWRGDSSNEMLQRIYGTAWTDKKELKAYLTRIEEAEKRDHRKLGKKLDLFHVQEEAPGMVFWHPKGWRLYQAVEQYMRQQQIDNNYQEVKTPQIVDRVLWEKSGHWGKYQENMFTTHSENRDYAVKPMNCPCHIQVYNQGLKSYRDLPFRMAEFGSCHRNEPSGALHGIMRVRNFVQDDGHIFVTEGQIQQEVSEFIDLLHEVYADFGFDNIIYRLSTRPEQRVGSDEVWDKSEKALADALDSAQLDWEELPGEGAFYGPKIEFSLKDAIGRVWQCGTIQVDFSMPTRLGAQYVSEDGSRQTPVMLHRAIVGSLERFIGILIEDTEGAFPVWLAPEQVVIMNITDRQAEYCADLEKRLNSNGFRAKLDLRNEKIGFKIREHTIQRVPYMIVVGDKEVEQQQVAVRTRTGEDLGVMSITDFEDLLQKEVARRSRKQEVEIAL</sequence>
<dbReference type="EC" id="6.1.1.3" evidence="13"/>
<evidence type="ECO:0000313" key="17">
    <source>
        <dbReference type="Proteomes" id="UP000628710"/>
    </source>
</evidence>
<name>A0A934MVY8_9GAMM</name>
<dbReference type="PROSITE" id="PS51880">
    <property type="entry name" value="TGS"/>
    <property type="match status" value="1"/>
</dbReference>
<keyword evidence="4 13" id="KW-0436">Ligase</keyword>
<dbReference type="InterPro" id="IPR047246">
    <property type="entry name" value="ThrRS_anticodon"/>
</dbReference>
<evidence type="ECO:0000256" key="12">
    <source>
        <dbReference type="ARBA" id="ARBA00049515"/>
    </source>
</evidence>
<dbReference type="InterPro" id="IPR018163">
    <property type="entry name" value="Thr/Ala-tRNA-synth_IIc_edit"/>
</dbReference>
<dbReference type="SUPFAM" id="SSF55681">
    <property type="entry name" value="Class II aaRS and biotin synthetases"/>
    <property type="match status" value="1"/>
</dbReference>
<dbReference type="InterPro" id="IPR012675">
    <property type="entry name" value="Beta-grasp_dom_sf"/>
</dbReference>
<dbReference type="GO" id="GO:0005829">
    <property type="term" value="C:cytosol"/>
    <property type="evidence" value="ECO:0007669"/>
    <property type="project" value="TreeGrafter"/>
</dbReference>
<keyword evidence="2 13" id="KW-0963">Cytoplasm</keyword>
<dbReference type="SUPFAM" id="SSF81271">
    <property type="entry name" value="TGS-like"/>
    <property type="match status" value="1"/>
</dbReference>
<dbReference type="Gene3D" id="3.30.980.10">
    <property type="entry name" value="Threonyl-trna Synthetase, Chain A, domain 2"/>
    <property type="match status" value="1"/>
</dbReference>
<dbReference type="GO" id="GO:0006435">
    <property type="term" value="P:threonyl-tRNA aminoacylation"/>
    <property type="evidence" value="ECO:0007669"/>
    <property type="project" value="UniProtKB-UniRule"/>
</dbReference>
<dbReference type="GO" id="GO:0005524">
    <property type="term" value="F:ATP binding"/>
    <property type="evidence" value="ECO:0007669"/>
    <property type="project" value="UniProtKB-UniRule"/>
</dbReference>
<dbReference type="EMBL" id="JAEMNX010000006">
    <property type="protein sequence ID" value="MBJ7537579.1"/>
    <property type="molecule type" value="Genomic_DNA"/>
</dbReference>
<dbReference type="InterPro" id="IPR006195">
    <property type="entry name" value="aa-tRNA-synth_II"/>
</dbReference>
<evidence type="ECO:0000259" key="15">
    <source>
        <dbReference type="PROSITE" id="PS51880"/>
    </source>
</evidence>
<dbReference type="InterPro" id="IPR012676">
    <property type="entry name" value="TGS-like"/>
</dbReference>
<feature type="binding site" evidence="13">
    <location>
        <position position="385"/>
    </location>
    <ligand>
        <name>Zn(2+)</name>
        <dbReference type="ChEBI" id="CHEBI:29105"/>
        <note>catalytic</note>
    </ligand>
</feature>
<dbReference type="FunFam" id="3.10.20.30:FF:000005">
    <property type="entry name" value="Threonine--tRNA ligase"/>
    <property type="match status" value="1"/>
</dbReference>
<accession>A0A934MVY8</accession>
<feature type="binding site" evidence="13">
    <location>
        <position position="511"/>
    </location>
    <ligand>
        <name>Zn(2+)</name>
        <dbReference type="ChEBI" id="CHEBI:29105"/>
        <note>catalytic</note>
    </ligand>
</feature>
<evidence type="ECO:0000256" key="10">
    <source>
        <dbReference type="ARBA" id="ARBA00022917"/>
    </source>
</evidence>
<dbReference type="FunFam" id="3.40.50.800:FF:000001">
    <property type="entry name" value="Threonine--tRNA ligase"/>
    <property type="match status" value="1"/>
</dbReference>
<dbReference type="SUPFAM" id="SSF55186">
    <property type="entry name" value="ThrRS/AlaRS common domain"/>
    <property type="match status" value="1"/>
</dbReference>
<dbReference type="GO" id="GO:0000049">
    <property type="term" value="F:tRNA binding"/>
    <property type="evidence" value="ECO:0007669"/>
    <property type="project" value="UniProtKB-KW"/>
</dbReference>
<dbReference type="HAMAP" id="MF_00184">
    <property type="entry name" value="Thr_tRNA_synth"/>
    <property type="match status" value="1"/>
</dbReference>
<keyword evidence="3 13" id="KW-0820">tRNA-binding</keyword>
<keyword evidence="9 13" id="KW-0694">RNA-binding</keyword>
<keyword evidence="10 13" id="KW-0648">Protein biosynthesis</keyword>